<evidence type="ECO:0000256" key="2">
    <source>
        <dbReference type="ARBA" id="ARBA00022840"/>
    </source>
</evidence>
<dbReference type="PANTHER" id="PTHR32309">
    <property type="entry name" value="TYROSINE-PROTEIN KINASE"/>
    <property type="match status" value="1"/>
</dbReference>
<dbReference type="GO" id="GO:0005886">
    <property type="term" value="C:plasma membrane"/>
    <property type="evidence" value="ECO:0007669"/>
    <property type="project" value="TreeGrafter"/>
</dbReference>
<dbReference type="CDD" id="cd05387">
    <property type="entry name" value="BY-kinase"/>
    <property type="match status" value="1"/>
</dbReference>
<dbReference type="EMBL" id="DSXI01000669">
    <property type="protein sequence ID" value="HGS06281.1"/>
    <property type="molecule type" value="Genomic_DNA"/>
</dbReference>
<evidence type="ECO:0000313" key="4">
    <source>
        <dbReference type="EMBL" id="HGS06281.1"/>
    </source>
</evidence>
<evidence type="ECO:0000256" key="3">
    <source>
        <dbReference type="SAM" id="MobiDB-lite"/>
    </source>
</evidence>
<sequence length="249" mass="27907">MAPPRDHDPLKPPPFTAEKAVFPRSEPEKDLPLWLADPEADPALTDKFRRIKYQLQALKARENLKVFAFASPHGRAGVSTILSHCALVMSWDLLDQNFLVVDAHLGRPLLHRMFGVNPAPGLWEYVTQGQTLTQVCQATFRPNLDVVVAGQPVPEVSSPFDLRTFSQLLVEGTRLYDFVLVDCPPVFEDSSAKIICSKVEGVVLVGEANRLRQEVLRACLRELGENARMVGTILNKREMVIPPFLYRLV</sequence>
<organism evidence="4">
    <name type="scientific">Desulfobacca acetoxidans</name>
    <dbReference type="NCBI Taxonomy" id="60893"/>
    <lineage>
        <taxon>Bacteria</taxon>
        <taxon>Pseudomonadati</taxon>
        <taxon>Thermodesulfobacteriota</taxon>
        <taxon>Desulfobaccia</taxon>
        <taxon>Desulfobaccales</taxon>
        <taxon>Desulfobaccaceae</taxon>
        <taxon>Desulfobacca</taxon>
    </lineage>
</organism>
<reference evidence="4" key="1">
    <citation type="journal article" date="2020" name="mSystems">
        <title>Genome- and Community-Level Interaction Insights into Carbon Utilization and Element Cycling Functions of Hydrothermarchaeota in Hydrothermal Sediment.</title>
        <authorList>
            <person name="Zhou Z."/>
            <person name="Liu Y."/>
            <person name="Xu W."/>
            <person name="Pan J."/>
            <person name="Luo Z.H."/>
            <person name="Li M."/>
        </authorList>
    </citation>
    <scope>NUCLEOTIDE SEQUENCE [LARGE SCALE GENOMIC DNA]</scope>
    <source>
        <strain evidence="4">SpSt-548</strain>
    </source>
</reference>
<dbReference type="Gene3D" id="3.40.50.300">
    <property type="entry name" value="P-loop containing nucleotide triphosphate hydrolases"/>
    <property type="match status" value="1"/>
</dbReference>
<proteinExistence type="predicted"/>
<dbReference type="InterPro" id="IPR050445">
    <property type="entry name" value="Bact_polysacc_biosynth/exp"/>
</dbReference>
<feature type="compositionally biased region" description="Basic and acidic residues" evidence="3">
    <location>
        <begin position="1"/>
        <end position="10"/>
    </location>
</feature>
<feature type="region of interest" description="Disordered" evidence="3">
    <location>
        <begin position="1"/>
        <end position="26"/>
    </location>
</feature>
<dbReference type="InterPro" id="IPR027417">
    <property type="entry name" value="P-loop_NTPase"/>
</dbReference>
<dbReference type="SUPFAM" id="SSF52540">
    <property type="entry name" value="P-loop containing nucleoside triphosphate hydrolases"/>
    <property type="match status" value="1"/>
</dbReference>
<dbReference type="AlphaFoldDB" id="A0A7V4GAA7"/>
<accession>A0A7V4GAA7</accession>
<comment type="caution">
    <text evidence="4">The sequence shown here is derived from an EMBL/GenBank/DDBJ whole genome shotgun (WGS) entry which is preliminary data.</text>
</comment>
<keyword evidence="2" id="KW-0067">ATP-binding</keyword>
<name>A0A7V4GAA7_9BACT</name>
<protein>
    <submittedName>
        <fullName evidence="4">Tyrosine-protein kinase family protein</fullName>
    </submittedName>
</protein>
<dbReference type="PANTHER" id="PTHR32309:SF13">
    <property type="entry name" value="FERRIC ENTEROBACTIN TRANSPORT PROTEIN FEPE"/>
    <property type="match status" value="1"/>
</dbReference>
<dbReference type="GO" id="GO:0004713">
    <property type="term" value="F:protein tyrosine kinase activity"/>
    <property type="evidence" value="ECO:0007669"/>
    <property type="project" value="TreeGrafter"/>
</dbReference>
<dbReference type="InterPro" id="IPR005702">
    <property type="entry name" value="Wzc-like_C"/>
</dbReference>
<keyword evidence="4" id="KW-0418">Kinase</keyword>
<keyword evidence="1" id="KW-0547">Nucleotide-binding</keyword>
<keyword evidence="4" id="KW-0808">Transferase</keyword>
<evidence type="ECO:0000256" key="1">
    <source>
        <dbReference type="ARBA" id="ARBA00022741"/>
    </source>
</evidence>
<gene>
    <name evidence="4" type="ORF">ENT08_11215</name>
</gene>